<proteinExistence type="predicted"/>
<name>A0A0N4VVL2_HAEPC</name>
<dbReference type="Proteomes" id="UP000268014">
    <property type="component" value="Unassembled WGS sequence"/>
</dbReference>
<accession>A0A0N4VVL2</accession>
<dbReference type="AlphaFoldDB" id="A0A0N4VVL2"/>
<gene>
    <name evidence="1" type="ORF">HPLM_LOCUS1330</name>
</gene>
<dbReference type="WBParaSite" id="HPLM_0000133201-mRNA-1">
    <property type="protein sequence ID" value="HPLM_0000133201-mRNA-1"/>
    <property type="gene ID" value="HPLM_0000133201"/>
</dbReference>
<protein>
    <submittedName>
        <fullName evidence="1 3">Uncharacterized protein</fullName>
    </submittedName>
</protein>
<evidence type="ECO:0000313" key="2">
    <source>
        <dbReference type="Proteomes" id="UP000268014"/>
    </source>
</evidence>
<reference evidence="1 2" key="2">
    <citation type="submission" date="2018-11" db="EMBL/GenBank/DDBJ databases">
        <authorList>
            <consortium name="Pathogen Informatics"/>
        </authorList>
    </citation>
    <scope>NUCLEOTIDE SEQUENCE [LARGE SCALE GENOMIC DNA]</scope>
    <source>
        <strain evidence="1 2">MHpl1</strain>
    </source>
</reference>
<evidence type="ECO:0000313" key="1">
    <source>
        <dbReference type="EMBL" id="VDO08987.1"/>
    </source>
</evidence>
<reference evidence="3" key="1">
    <citation type="submission" date="2017-02" db="UniProtKB">
        <authorList>
            <consortium name="WormBaseParasite"/>
        </authorList>
    </citation>
    <scope>IDENTIFICATION</scope>
</reference>
<keyword evidence="2" id="KW-1185">Reference proteome</keyword>
<organism evidence="3">
    <name type="scientific">Haemonchus placei</name>
    <name type="common">Barber's pole worm</name>
    <dbReference type="NCBI Taxonomy" id="6290"/>
    <lineage>
        <taxon>Eukaryota</taxon>
        <taxon>Metazoa</taxon>
        <taxon>Ecdysozoa</taxon>
        <taxon>Nematoda</taxon>
        <taxon>Chromadorea</taxon>
        <taxon>Rhabditida</taxon>
        <taxon>Rhabditina</taxon>
        <taxon>Rhabditomorpha</taxon>
        <taxon>Strongyloidea</taxon>
        <taxon>Trichostrongylidae</taxon>
        <taxon>Haemonchus</taxon>
    </lineage>
</organism>
<sequence length="72" mass="8575">MSKELGFLLEESVHDRELVMFCKLYWTDLGSKIHTPDWEWREACEQRYRRTAATTAVGLFIYRKAPSFIDQC</sequence>
<dbReference type="EMBL" id="UZAF01001708">
    <property type="protein sequence ID" value="VDO08987.1"/>
    <property type="molecule type" value="Genomic_DNA"/>
</dbReference>
<evidence type="ECO:0000313" key="3">
    <source>
        <dbReference type="WBParaSite" id="HPLM_0000133201-mRNA-1"/>
    </source>
</evidence>